<dbReference type="Pfam" id="PF12680">
    <property type="entry name" value="SnoaL_2"/>
    <property type="match status" value="1"/>
</dbReference>
<dbReference type="InterPro" id="IPR032710">
    <property type="entry name" value="NTF2-like_dom_sf"/>
</dbReference>
<gene>
    <name evidence="2" type="ORF">EAO74_36975</name>
</gene>
<dbReference type="EMBL" id="RDBM01000069">
    <property type="protein sequence ID" value="TXS21860.1"/>
    <property type="molecule type" value="Genomic_DNA"/>
</dbReference>
<evidence type="ECO:0000313" key="2">
    <source>
        <dbReference type="EMBL" id="TXS21860.1"/>
    </source>
</evidence>
<comment type="caution">
    <text evidence="2">The sequence shown here is derived from an EMBL/GenBank/DDBJ whole genome shotgun (WGS) entry which is preliminary data.</text>
</comment>
<organism evidence="2">
    <name type="scientific">Streptomyces sp. gb1(2016)</name>
    <dbReference type="NCBI Taxonomy" id="1828321"/>
    <lineage>
        <taxon>Bacteria</taxon>
        <taxon>Bacillati</taxon>
        <taxon>Actinomycetota</taxon>
        <taxon>Actinomycetes</taxon>
        <taxon>Kitasatosporales</taxon>
        <taxon>Streptomycetaceae</taxon>
        <taxon>Streptomyces</taxon>
    </lineage>
</organism>
<evidence type="ECO:0000259" key="1">
    <source>
        <dbReference type="Pfam" id="PF12680"/>
    </source>
</evidence>
<proteinExistence type="predicted"/>
<dbReference type="SUPFAM" id="SSF54427">
    <property type="entry name" value="NTF2-like"/>
    <property type="match status" value="1"/>
</dbReference>
<feature type="domain" description="SnoaL-like" evidence="1">
    <location>
        <begin position="15"/>
        <end position="103"/>
    </location>
</feature>
<dbReference type="InterPro" id="IPR037401">
    <property type="entry name" value="SnoaL-like"/>
</dbReference>
<accession>A0A652KE65</accession>
<reference evidence="2" key="1">
    <citation type="submission" date="2018-10" db="EMBL/GenBank/DDBJ databases">
        <authorList>
            <person name="Hariharan J."/>
            <person name="Choudoir M.J."/>
            <person name="Diebold P."/>
            <person name="Panke-Buisse K."/>
            <person name="Campbell A.N."/>
            <person name="Buckley D.H."/>
        </authorList>
    </citation>
    <scope>NUCLEOTIDE SEQUENCE</scope>
    <source>
        <strain evidence="2">Gb1</strain>
    </source>
</reference>
<dbReference type="AlphaFoldDB" id="A0A652KE65"/>
<name>A0A652KE65_9ACTN</name>
<sequence>MSTDNKKKVLTCLELSGKGDFDAMAPLLREDYVDHGLPFRTSTRAEWIAVARELPFPEMQIDIRRLVAEGDYVTMLSRRRLPTAGLDIAVADVFRLQDGLIAERWEVVEPVPAADAPDPVAGL</sequence>
<protein>
    <submittedName>
        <fullName evidence="2">Nuclear transport factor 2 family protein</fullName>
    </submittedName>
</protein>
<dbReference type="Gene3D" id="3.10.450.50">
    <property type="match status" value="1"/>
</dbReference>
<dbReference type="RefSeq" id="WP_147986038.1">
    <property type="nucleotide sequence ID" value="NZ_RDBM01000069.1"/>
</dbReference>